<dbReference type="InterPro" id="IPR058532">
    <property type="entry name" value="YjbR/MT2646/Rv2570-like"/>
</dbReference>
<evidence type="ECO:0008006" key="5">
    <source>
        <dbReference type="Google" id="ProtNLM"/>
    </source>
</evidence>
<organism evidence="2 3">
    <name type="scientific">Brevibacillus reuszeri</name>
    <dbReference type="NCBI Taxonomy" id="54915"/>
    <lineage>
        <taxon>Bacteria</taxon>
        <taxon>Bacillati</taxon>
        <taxon>Bacillota</taxon>
        <taxon>Bacilli</taxon>
        <taxon>Bacillales</taxon>
        <taxon>Paenibacillaceae</taxon>
        <taxon>Brevibacillus</taxon>
    </lineage>
</organism>
<dbReference type="RefSeq" id="WP_049737382.1">
    <property type="nucleotide sequence ID" value="NZ_BJON01000008.1"/>
</dbReference>
<dbReference type="AlphaFoldDB" id="A0A0K9YXJ9"/>
<dbReference type="EMBL" id="LGIQ01000005">
    <property type="protein sequence ID" value="KNB73386.1"/>
    <property type="molecule type" value="Genomic_DNA"/>
</dbReference>
<dbReference type="InterPro" id="IPR038056">
    <property type="entry name" value="YjbR-like_sf"/>
</dbReference>
<dbReference type="Gene3D" id="3.90.1150.30">
    <property type="match status" value="1"/>
</dbReference>
<name>A0A0K9YXJ9_9BACL</name>
<evidence type="ECO:0000313" key="3">
    <source>
        <dbReference type="Proteomes" id="UP000036834"/>
    </source>
</evidence>
<dbReference type="SUPFAM" id="SSF142906">
    <property type="entry name" value="YjbR-like"/>
    <property type="match status" value="1"/>
</dbReference>
<comment type="caution">
    <text evidence="2">The sequence shown here is derived from an EMBL/GenBank/DDBJ whole genome shotgun (WGS) entry which is preliminary data.</text>
</comment>
<reference evidence="3" key="1">
    <citation type="submission" date="2015-07" db="EMBL/GenBank/DDBJ databases">
        <title>Genome sequencing project for genomic taxonomy and phylogenomics of Bacillus-like bacteria.</title>
        <authorList>
            <person name="Liu B."/>
            <person name="Wang J."/>
            <person name="Zhu Y."/>
            <person name="Liu G."/>
            <person name="Chen Q."/>
            <person name="Chen Z."/>
            <person name="Lan J."/>
            <person name="Che J."/>
            <person name="Ge C."/>
            <person name="Shi H."/>
            <person name="Pan Z."/>
            <person name="Liu X."/>
        </authorList>
    </citation>
    <scope>NUCLEOTIDE SEQUENCE [LARGE SCALE GENOMIC DNA]</scope>
    <source>
        <strain evidence="3">DSM 9887</strain>
    </source>
</reference>
<dbReference type="PATRIC" id="fig|54915.3.peg.6476"/>
<dbReference type="OrthoDB" id="277063at2"/>
<dbReference type="Proteomes" id="UP000036834">
    <property type="component" value="Unassembled WGS sequence"/>
</dbReference>
<proteinExistence type="predicted"/>
<dbReference type="Pfam" id="PF04237">
    <property type="entry name" value="YjbR"/>
    <property type="match status" value="1"/>
</dbReference>
<dbReference type="Proteomes" id="UP000319578">
    <property type="component" value="Unassembled WGS sequence"/>
</dbReference>
<evidence type="ECO:0000313" key="4">
    <source>
        <dbReference type="Proteomes" id="UP000319578"/>
    </source>
</evidence>
<gene>
    <name evidence="2" type="ORF">ADS79_05355</name>
    <name evidence="1" type="ORF">BRE01_19350</name>
</gene>
<dbReference type="EMBL" id="BJON01000008">
    <property type="protein sequence ID" value="GED68233.1"/>
    <property type="molecule type" value="Genomic_DNA"/>
</dbReference>
<reference evidence="1 4" key="3">
    <citation type="submission" date="2019-06" db="EMBL/GenBank/DDBJ databases">
        <title>Whole genome shotgun sequence of Brevibacillus reuszeri NBRC 15719.</title>
        <authorList>
            <person name="Hosoyama A."/>
            <person name="Uohara A."/>
            <person name="Ohji S."/>
            <person name="Ichikawa N."/>
        </authorList>
    </citation>
    <scope>NUCLEOTIDE SEQUENCE [LARGE SCALE GENOMIC DNA]</scope>
    <source>
        <strain evidence="1 4">NBRC 15719</strain>
    </source>
</reference>
<evidence type="ECO:0000313" key="2">
    <source>
        <dbReference type="EMBL" id="KNB73386.1"/>
    </source>
</evidence>
<sequence>MVTTDDVRDLALSLSETEEHEHLGKLSFRVRNKIFAVIQPDGVSVAMKTTHDNREAYTSIAPEVFRVPDSFAKLSFMMVRIDRINQKEFGDLLIQAWKLVSPKKLVKAYSESCNR</sequence>
<protein>
    <recommendedName>
        <fullName evidence="5">MmcQ-like protein</fullName>
    </recommendedName>
</protein>
<keyword evidence="4" id="KW-1185">Reference proteome</keyword>
<dbReference type="STRING" id="54915.ADS79_05355"/>
<evidence type="ECO:0000313" key="1">
    <source>
        <dbReference type="EMBL" id="GED68233.1"/>
    </source>
</evidence>
<reference evidence="2" key="2">
    <citation type="submission" date="2015-07" db="EMBL/GenBank/DDBJ databases">
        <title>MeaNS - Measles Nucleotide Surveillance Program.</title>
        <authorList>
            <person name="Tran T."/>
            <person name="Druce J."/>
        </authorList>
    </citation>
    <scope>NUCLEOTIDE SEQUENCE</scope>
    <source>
        <strain evidence="2">DSM 9887</strain>
    </source>
</reference>
<accession>A0A0K9YXJ9</accession>